<evidence type="ECO:0000256" key="1">
    <source>
        <dbReference type="SAM" id="MobiDB-lite"/>
    </source>
</evidence>
<dbReference type="EMBL" id="ML994612">
    <property type="protein sequence ID" value="KAF2194049.1"/>
    <property type="molecule type" value="Genomic_DNA"/>
</dbReference>
<feature type="region of interest" description="Disordered" evidence="1">
    <location>
        <begin position="1"/>
        <end position="62"/>
    </location>
</feature>
<organism evidence="3 4">
    <name type="scientific">Zopfia rhizophila CBS 207.26</name>
    <dbReference type="NCBI Taxonomy" id="1314779"/>
    <lineage>
        <taxon>Eukaryota</taxon>
        <taxon>Fungi</taxon>
        <taxon>Dikarya</taxon>
        <taxon>Ascomycota</taxon>
        <taxon>Pezizomycotina</taxon>
        <taxon>Dothideomycetes</taxon>
        <taxon>Dothideomycetes incertae sedis</taxon>
        <taxon>Zopfiaceae</taxon>
        <taxon>Zopfia</taxon>
    </lineage>
</organism>
<gene>
    <name evidence="3" type="ORF">K469DRAFT_689112</name>
</gene>
<accession>A0A6A6ETD3</accession>
<keyword evidence="2" id="KW-0472">Membrane</keyword>
<evidence type="ECO:0000256" key="2">
    <source>
        <dbReference type="SAM" id="Phobius"/>
    </source>
</evidence>
<dbReference type="OrthoDB" id="5128805at2759"/>
<feature type="compositionally biased region" description="Basic and acidic residues" evidence="1">
    <location>
        <begin position="19"/>
        <end position="34"/>
    </location>
</feature>
<feature type="transmembrane region" description="Helical" evidence="2">
    <location>
        <begin position="101"/>
        <end position="125"/>
    </location>
</feature>
<reference evidence="3" key="1">
    <citation type="journal article" date="2020" name="Stud. Mycol.">
        <title>101 Dothideomycetes genomes: a test case for predicting lifestyles and emergence of pathogens.</title>
        <authorList>
            <person name="Haridas S."/>
            <person name="Albert R."/>
            <person name="Binder M."/>
            <person name="Bloem J."/>
            <person name="Labutti K."/>
            <person name="Salamov A."/>
            <person name="Andreopoulos B."/>
            <person name="Baker S."/>
            <person name="Barry K."/>
            <person name="Bills G."/>
            <person name="Bluhm B."/>
            <person name="Cannon C."/>
            <person name="Castanera R."/>
            <person name="Culley D."/>
            <person name="Daum C."/>
            <person name="Ezra D."/>
            <person name="Gonzalez J."/>
            <person name="Henrissat B."/>
            <person name="Kuo A."/>
            <person name="Liang C."/>
            <person name="Lipzen A."/>
            <person name="Lutzoni F."/>
            <person name="Magnuson J."/>
            <person name="Mondo S."/>
            <person name="Nolan M."/>
            <person name="Ohm R."/>
            <person name="Pangilinan J."/>
            <person name="Park H.-J."/>
            <person name="Ramirez L."/>
            <person name="Alfaro M."/>
            <person name="Sun H."/>
            <person name="Tritt A."/>
            <person name="Yoshinaga Y."/>
            <person name="Zwiers L.-H."/>
            <person name="Turgeon B."/>
            <person name="Goodwin S."/>
            <person name="Spatafora J."/>
            <person name="Crous P."/>
            <person name="Grigoriev I."/>
        </authorList>
    </citation>
    <scope>NUCLEOTIDE SEQUENCE</scope>
    <source>
        <strain evidence="3">CBS 207.26</strain>
    </source>
</reference>
<dbReference type="AlphaFoldDB" id="A0A6A6ETD3"/>
<evidence type="ECO:0000313" key="3">
    <source>
        <dbReference type="EMBL" id="KAF2194049.1"/>
    </source>
</evidence>
<keyword evidence="4" id="KW-1185">Reference proteome</keyword>
<feature type="compositionally biased region" description="Polar residues" evidence="1">
    <location>
        <begin position="44"/>
        <end position="55"/>
    </location>
</feature>
<protein>
    <submittedName>
        <fullName evidence="3">Uncharacterized protein</fullName>
    </submittedName>
</protein>
<name>A0A6A6ETD3_9PEZI</name>
<feature type="region of interest" description="Disordered" evidence="1">
    <location>
        <begin position="435"/>
        <end position="465"/>
    </location>
</feature>
<keyword evidence="2" id="KW-1133">Transmembrane helix</keyword>
<keyword evidence="2" id="KW-0812">Transmembrane</keyword>
<dbReference type="Proteomes" id="UP000800200">
    <property type="component" value="Unassembled WGS sequence"/>
</dbReference>
<sequence length="483" mass="55445">MSGPSTTRPSNKGYSPVPVEERIDDGVDSPQREEADAEDDEGLYNTSAPLLSSRTRGNEPPRPQGELCWYHKIGRWRPFRRRNSYYTSWDPPSKKRNWRKIFLLSFLGFLIAAITGLSISTGVLATKYRHARNRSCWNYRPYRQYTHLPLNEEWRSANNRLNFVEVYPPIKSSPSSACQAAWNTLHYVPCHEKIWNRSWDNGKHSSLFDPDISLYARALCDSTCTQAINRAYQLISSQCTEQDVFDMTNYIGPFSADAGLEDGPVAVITTIANRLTHTCRQEPTGQRSYYDMPPYCAAVMWEDWFIVDGMNAGNLEGLETFEARTHTTRTQRGTYMSSRSQNDCDNVSNYYRGRWVSSKRFGPDVNSTSCGWCTMNWFERKLLSWKKKEIVDPKTGKHVSLPDYLRRIKHAGQRCDADAWDRVWGRAIRKYKSSGELPDDWEDDGKDRAGKKPEKPSKPCKPCEDDNIDGIARILPIIPGDPK</sequence>
<proteinExistence type="predicted"/>
<evidence type="ECO:0000313" key="4">
    <source>
        <dbReference type="Proteomes" id="UP000800200"/>
    </source>
</evidence>
<feature type="compositionally biased region" description="Polar residues" evidence="1">
    <location>
        <begin position="1"/>
        <end position="13"/>
    </location>
</feature>
<feature type="compositionally biased region" description="Basic and acidic residues" evidence="1">
    <location>
        <begin position="445"/>
        <end position="464"/>
    </location>
</feature>